<keyword evidence="15" id="KW-0325">Glycoprotein</keyword>
<comment type="catalytic activity">
    <reaction evidence="22">
        <text>methotrexate(in) + H(+)(in) = methotrexate(out) + H(+)(out)</text>
        <dbReference type="Rhea" id="RHEA:70163"/>
        <dbReference type="ChEBI" id="CHEBI:15378"/>
        <dbReference type="ChEBI" id="CHEBI:50681"/>
    </reaction>
</comment>
<evidence type="ECO:0000256" key="23">
    <source>
        <dbReference type="SAM" id="MobiDB-lite"/>
    </source>
</evidence>
<comment type="similarity">
    <text evidence="18">Belongs to the major facilitator superfamily. SLC46A family.</text>
</comment>
<reference evidence="26" key="2">
    <citation type="submission" date="2025-08" db="UniProtKB">
        <authorList>
            <consortium name="Ensembl"/>
        </authorList>
    </citation>
    <scope>IDENTIFICATION</scope>
</reference>
<comment type="catalytic activity">
    <reaction evidence="17">
        <text>folate(in) + H(+)(in) = folate(out) + H(+)(out)</text>
        <dbReference type="Rhea" id="RHEA:70159"/>
        <dbReference type="ChEBI" id="CHEBI:15378"/>
        <dbReference type="ChEBI" id="CHEBI:62501"/>
    </reaction>
</comment>
<name>H3AVS4_LATCH</name>
<dbReference type="SUPFAM" id="SSF103473">
    <property type="entry name" value="MFS general substrate transporter"/>
    <property type="match status" value="1"/>
</dbReference>
<feature type="transmembrane region" description="Helical" evidence="24">
    <location>
        <begin position="145"/>
        <end position="165"/>
    </location>
</feature>
<evidence type="ECO:0000256" key="5">
    <source>
        <dbReference type="ARBA" id="ARBA00022448"/>
    </source>
</evidence>
<dbReference type="AlphaFoldDB" id="H3AVS4"/>
<feature type="transmembrane region" description="Helical" evidence="24">
    <location>
        <begin position="210"/>
        <end position="231"/>
    </location>
</feature>
<evidence type="ECO:0000256" key="3">
    <source>
        <dbReference type="ARBA" id="ARBA00004496"/>
    </source>
</evidence>
<feature type="transmembrane region" description="Helical" evidence="24">
    <location>
        <begin position="366"/>
        <end position="388"/>
    </location>
</feature>
<gene>
    <name evidence="26" type="primary">SLC46A1</name>
</gene>
<keyword evidence="12 24" id="KW-1133">Transmembrane helix</keyword>
<dbReference type="Ensembl" id="ENSLACT00000013842.1">
    <property type="protein sequence ID" value="ENSLACP00000013745.1"/>
    <property type="gene ID" value="ENSLACG00000012100.1"/>
</dbReference>
<dbReference type="InterPro" id="IPR011701">
    <property type="entry name" value="MFS"/>
</dbReference>
<dbReference type="Proteomes" id="UP000008672">
    <property type="component" value="Unassembled WGS sequence"/>
</dbReference>
<accession>H3AVS4</accession>
<evidence type="ECO:0000256" key="9">
    <source>
        <dbReference type="ARBA" id="ARBA00022753"/>
    </source>
</evidence>
<evidence type="ECO:0000256" key="22">
    <source>
        <dbReference type="ARBA" id="ARBA00047850"/>
    </source>
</evidence>
<evidence type="ECO:0000256" key="15">
    <source>
        <dbReference type="ARBA" id="ARBA00023180"/>
    </source>
</evidence>
<dbReference type="EMBL" id="AFYH01164723">
    <property type="status" value="NOT_ANNOTATED_CDS"/>
    <property type="molecule type" value="Genomic_DNA"/>
</dbReference>
<feature type="transmembrane region" description="Helical" evidence="24">
    <location>
        <begin position="237"/>
        <end position="259"/>
    </location>
</feature>
<dbReference type="PROSITE" id="PS00216">
    <property type="entry name" value="SUGAR_TRANSPORT_1"/>
    <property type="match status" value="1"/>
</dbReference>
<feature type="transmembrane region" description="Helical" evidence="24">
    <location>
        <begin position="114"/>
        <end position="133"/>
    </location>
</feature>
<dbReference type="PANTHER" id="PTHR23507">
    <property type="entry name" value="ZGC:174356"/>
    <property type="match status" value="1"/>
</dbReference>
<dbReference type="GO" id="GO:0015293">
    <property type="term" value="F:symporter activity"/>
    <property type="evidence" value="ECO:0007669"/>
    <property type="project" value="UniProtKB-KW"/>
</dbReference>
<sequence>MAAQAASASRDAAPDSGPLSQSDPADPPAMEVGALLPGPSLCAERECALPVTVEPVLFLSLFSLALQGPLCTQYLWERLGAQLGYNGTRERGCSNASGPADPFQQELETLTSHWNLYINLGGFTASLFSVTLLGPWSDRVGRRPILILPSIGLALQAAIYLIVMYQKLHVGYFLIGRVISGLLGDFSSILTGCFSYIADITEKRSRTFRVAILEACLGVAGMCASIVGGHWRKSQGYINPFWLAFAVNVATALYAFFFVRESVTPDMSAKLFTTDHYKSVYHLFTVSGVGGRRRKLWLYSLAFFVVVTVHFGAKDLFVLYELSFPLCWPSDLIGYGFAAEYLTYLSSLAGLRTLQICLEDTWVAEIGLVSNILGLIVISIASTTALMFSG</sequence>
<feature type="transmembrane region" description="Helical" evidence="24">
    <location>
        <begin position="333"/>
        <end position="354"/>
    </location>
</feature>
<evidence type="ECO:0000256" key="7">
    <source>
        <dbReference type="ARBA" id="ARBA00022490"/>
    </source>
</evidence>
<reference evidence="27" key="1">
    <citation type="submission" date="2011-08" db="EMBL/GenBank/DDBJ databases">
        <title>The draft genome of Latimeria chalumnae.</title>
        <authorList>
            <person name="Di Palma F."/>
            <person name="Alfoldi J."/>
            <person name="Johnson J."/>
            <person name="Berlin A."/>
            <person name="Gnerre S."/>
            <person name="Jaffe D."/>
            <person name="MacCallum I."/>
            <person name="Young S."/>
            <person name="Walker B.J."/>
            <person name="Lander E."/>
            <person name="Lindblad-Toh K."/>
        </authorList>
    </citation>
    <scope>NUCLEOTIDE SEQUENCE [LARGE SCALE GENOMIC DNA]</scope>
    <source>
        <strain evidence="27">Wild caught</strain>
    </source>
</reference>
<evidence type="ECO:0000259" key="25">
    <source>
        <dbReference type="PROSITE" id="PS50850"/>
    </source>
</evidence>
<evidence type="ECO:0000256" key="13">
    <source>
        <dbReference type="ARBA" id="ARBA00023136"/>
    </source>
</evidence>
<keyword evidence="14" id="KW-1015">Disulfide bond</keyword>
<evidence type="ECO:0000256" key="20">
    <source>
        <dbReference type="ARBA" id="ARBA00042514"/>
    </source>
</evidence>
<comment type="catalytic activity">
    <reaction evidence="16">
        <text>(6S)-5-methyl-5,6,7,8-tetrahydrofolate(in) + H(+)(in) = (6S)-5-methyl-5,6,7,8-tetrahydrofolate(out) + H(+)(out)</text>
        <dbReference type="Rhea" id="RHEA:70167"/>
        <dbReference type="ChEBI" id="CHEBI:15378"/>
        <dbReference type="ChEBI" id="CHEBI:18608"/>
    </reaction>
</comment>
<evidence type="ECO:0000313" key="27">
    <source>
        <dbReference type="Proteomes" id="UP000008672"/>
    </source>
</evidence>
<feature type="transmembrane region" description="Helical" evidence="24">
    <location>
        <begin position="296"/>
        <end position="313"/>
    </location>
</feature>
<evidence type="ECO:0000313" key="26">
    <source>
        <dbReference type="Ensembl" id="ENSLACP00000013745.1"/>
    </source>
</evidence>
<evidence type="ECO:0000256" key="11">
    <source>
        <dbReference type="ARBA" id="ARBA00022954"/>
    </source>
</evidence>
<comment type="subcellular location">
    <subcellularLocation>
        <location evidence="2">Apical cell membrane</location>
        <topology evidence="2">Multi-pass membrane protein</topology>
    </subcellularLocation>
    <subcellularLocation>
        <location evidence="4">Basolateral cell membrane</location>
        <topology evidence="4">Multi-pass membrane protein</topology>
    </subcellularLocation>
    <subcellularLocation>
        <location evidence="3">Cytoplasm</location>
    </subcellularLocation>
    <subcellularLocation>
        <location evidence="1">Endosome membrane</location>
        <topology evidence="1">Multi-pass membrane protein</topology>
    </subcellularLocation>
</comment>
<evidence type="ECO:0000256" key="21">
    <source>
        <dbReference type="ARBA" id="ARBA00047769"/>
    </source>
</evidence>
<keyword evidence="11" id="KW-0290">Folate-binding</keyword>
<keyword evidence="6" id="KW-1003">Cell membrane</keyword>
<evidence type="ECO:0000256" key="8">
    <source>
        <dbReference type="ARBA" id="ARBA00022692"/>
    </source>
</evidence>
<keyword evidence="7" id="KW-0963">Cytoplasm</keyword>
<keyword evidence="5" id="KW-0813">Transport</keyword>
<keyword evidence="13 24" id="KW-0472">Membrane</keyword>
<evidence type="ECO:0000256" key="19">
    <source>
        <dbReference type="ARBA" id="ARBA00040650"/>
    </source>
</evidence>
<comment type="catalytic activity">
    <reaction evidence="21">
        <text>pemetrexed(in) + H(+)(in) = pemetrexed(out) + H(+)(out)</text>
        <dbReference type="Rhea" id="RHEA:70171"/>
        <dbReference type="ChEBI" id="CHEBI:15378"/>
        <dbReference type="ChEBI" id="CHEBI:63724"/>
    </reaction>
</comment>
<feature type="transmembrane region" description="Helical" evidence="24">
    <location>
        <begin position="171"/>
        <end position="198"/>
    </location>
</feature>
<keyword evidence="10" id="KW-0769">Symport</keyword>
<dbReference type="FunCoup" id="H3AVS4">
    <property type="interactions" value="231"/>
</dbReference>
<dbReference type="InParanoid" id="H3AVS4"/>
<protein>
    <recommendedName>
        <fullName evidence="19">Proton-coupled folate transporter</fullName>
    </recommendedName>
    <alternativeName>
        <fullName evidence="20">Solute carrier family 46 member 1</fullName>
    </alternativeName>
</protein>
<evidence type="ECO:0000256" key="10">
    <source>
        <dbReference type="ARBA" id="ARBA00022847"/>
    </source>
</evidence>
<dbReference type="HOGENOM" id="CLU_028365_1_1_1"/>
<dbReference type="Gene3D" id="1.20.1250.20">
    <property type="entry name" value="MFS general substrate transporter like domains"/>
    <property type="match status" value="1"/>
</dbReference>
<evidence type="ECO:0000256" key="2">
    <source>
        <dbReference type="ARBA" id="ARBA00004424"/>
    </source>
</evidence>
<evidence type="ECO:0000256" key="12">
    <source>
        <dbReference type="ARBA" id="ARBA00022989"/>
    </source>
</evidence>
<evidence type="ECO:0000256" key="24">
    <source>
        <dbReference type="SAM" id="Phobius"/>
    </source>
</evidence>
<dbReference type="STRING" id="7897.ENSLACP00000013745"/>
<evidence type="ECO:0000256" key="17">
    <source>
        <dbReference type="ARBA" id="ARBA00036250"/>
    </source>
</evidence>
<dbReference type="GO" id="GO:0016323">
    <property type="term" value="C:basolateral plasma membrane"/>
    <property type="evidence" value="ECO:0007669"/>
    <property type="project" value="UniProtKB-SubCell"/>
</dbReference>
<dbReference type="PANTHER" id="PTHR23507:SF2">
    <property type="entry name" value="PROTON-COUPLED FOLATE TRANSPORTER"/>
    <property type="match status" value="1"/>
</dbReference>
<evidence type="ECO:0000256" key="18">
    <source>
        <dbReference type="ARBA" id="ARBA00038227"/>
    </source>
</evidence>
<dbReference type="InterPro" id="IPR005829">
    <property type="entry name" value="Sugar_transporter_CS"/>
</dbReference>
<dbReference type="InterPro" id="IPR020846">
    <property type="entry name" value="MFS_dom"/>
</dbReference>
<keyword evidence="27" id="KW-1185">Reference proteome</keyword>
<evidence type="ECO:0000256" key="4">
    <source>
        <dbReference type="ARBA" id="ARBA00004554"/>
    </source>
</evidence>
<dbReference type="InterPro" id="IPR036259">
    <property type="entry name" value="MFS_trans_sf"/>
</dbReference>
<dbReference type="GeneTree" id="ENSGT00950000183096"/>
<evidence type="ECO:0000256" key="6">
    <source>
        <dbReference type="ARBA" id="ARBA00022475"/>
    </source>
</evidence>
<proteinExistence type="inferred from homology"/>
<dbReference type="Bgee" id="ENSLACG00000012100">
    <property type="expression patterns" value="Expressed in muscle tissue and 4 other cell types or tissues"/>
</dbReference>
<dbReference type="eggNOG" id="KOG2816">
    <property type="taxonomic scope" value="Eukaryota"/>
</dbReference>
<feature type="region of interest" description="Disordered" evidence="23">
    <location>
        <begin position="1"/>
        <end position="31"/>
    </location>
</feature>
<feature type="compositionally biased region" description="Low complexity" evidence="23">
    <location>
        <begin position="1"/>
        <end position="16"/>
    </location>
</feature>
<dbReference type="GO" id="GO:0016324">
    <property type="term" value="C:apical plasma membrane"/>
    <property type="evidence" value="ECO:0007669"/>
    <property type="project" value="UniProtKB-SubCell"/>
</dbReference>
<dbReference type="PROSITE" id="PS50850">
    <property type="entry name" value="MFS"/>
    <property type="match status" value="1"/>
</dbReference>
<dbReference type="Pfam" id="PF07690">
    <property type="entry name" value="MFS_1"/>
    <property type="match status" value="1"/>
</dbReference>
<keyword evidence="9" id="KW-0967">Endosome</keyword>
<reference evidence="26" key="3">
    <citation type="submission" date="2025-09" db="UniProtKB">
        <authorList>
            <consortium name="Ensembl"/>
        </authorList>
    </citation>
    <scope>IDENTIFICATION</scope>
</reference>
<dbReference type="GO" id="GO:0010008">
    <property type="term" value="C:endosome membrane"/>
    <property type="evidence" value="ECO:0007669"/>
    <property type="project" value="UniProtKB-SubCell"/>
</dbReference>
<dbReference type="OMA" id="KRSECGN"/>
<feature type="domain" description="Major facilitator superfamily (MFS) profile" evidence="25">
    <location>
        <begin position="49"/>
        <end position="390"/>
    </location>
</feature>
<evidence type="ECO:0000256" key="14">
    <source>
        <dbReference type="ARBA" id="ARBA00023157"/>
    </source>
</evidence>
<evidence type="ECO:0000256" key="16">
    <source>
        <dbReference type="ARBA" id="ARBA00036193"/>
    </source>
</evidence>
<dbReference type="GO" id="GO:0005542">
    <property type="term" value="F:folic acid binding"/>
    <property type="evidence" value="ECO:0007669"/>
    <property type="project" value="UniProtKB-KW"/>
</dbReference>
<organism evidence="26 27">
    <name type="scientific">Latimeria chalumnae</name>
    <name type="common">Coelacanth</name>
    <dbReference type="NCBI Taxonomy" id="7897"/>
    <lineage>
        <taxon>Eukaryota</taxon>
        <taxon>Metazoa</taxon>
        <taxon>Chordata</taxon>
        <taxon>Craniata</taxon>
        <taxon>Vertebrata</taxon>
        <taxon>Euteleostomi</taxon>
        <taxon>Coelacanthiformes</taxon>
        <taxon>Coelacanthidae</taxon>
        <taxon>Latimeria</taxon>
    </lineage>
</organism>
<keyword evidence="8 24" id="KW-0812">Transmembrane</keyword>
<evidence type="ECO:0000256" key="1">
    <source>
        <dbReference type="ARBA" id="ARBA00004337"/>
    </source>
</evidence>